<evidence type="ECO:0000256" key="1">
    <source>
        <dbReference type="SAM" id="Phobius"/>
    </source>
</evidence>
<keyword evidence="3" id="KW-1185">Reference proteome</keyword>
<proteinExistence type="predicted"/>
<dbReference type="Proteomes" id="UP000297597">
    <property type="component" value="Unassembled WGS sequence"/>
</dbReference>
<comment type="caution">
    <text evidence="2">The sequence shown here is derived from an EMBL/GenBank/DDBJ whole genome shotgun (WGS) entry which is preliminary data.</text>
</comment>
<evidence type="ECO:0000313" key="3">
    <source>
        <dbReference type="Proteomes" id="UP000297597"/>
    </source>
</evidence>
<feature type="transmembrane region" description="Helical" evidence="1">
    <location>
        <begin position="6"/>
        <end position="23"/>
    </location>
</feature>
<accession>A0A4Y7RKT6</accession>
<organism evidence="2 3">
    <name type="scientific">Pelotomaculum propionicicum</name>
    <dbReference type="NCBI Taxonomy" id="258475"/>
    <lineage>
        <taxon>Bacteria</taxon>
        <taxon>Bacillati</taxon>
        <taxon>Bacillota</taxon>
        <taxon>Clostridia</taxon>
        <taxon>Eubacteriales</taxon>
        <taxon>Desulfotomaculaceae</taxon>
        <taxon>Pelotomaculum</taxon>
    </lineage>
</organism>
<dbReference type="AlphaFoldDB" id="A0A4Y7RKT6"/>
<feature type="transmembrane region" description="Helical" evidence="1">
    <location>
        <begin position="35"/>
        <end position="53"/>
    </location>
</feature>
<keyword evidence="1" id="KW-1133">Transmembrane helix</keyword>
<reference evidence="2 3" key="1">
    <citation type="journal article" date="2018" name="Environ. Microbiol.">
        <title>Novel energy conservation strategies and behaviour of Pelotomaculum schinkii driving syntrophic propionate catabolism.</title>
        <authorList>
            <person name="Hidalgo-Ahumada C.A.P."/>
            <person name="Nobu M.K."/>
            <person name="Narihiro T."/>
            <person name="Tamaki H."/>
            <person name="Liu W.T."/>
            <person name="Kamagata Y."/>
            <person name="Stams A.J.M."/>
            <person name="Imachi H."/>
            <person name="Sousa D.Z."/>
        </authorList>
    </citation>
    <scope>NUCLEOTIDE SEQUENCE [LARGE SCALE GENOMIC DNA]</scope>
    <source>
        <strain evidence="2 3">MGP</strain>
    </source>
</reference>
<gene>
    <name evidence="2" type="ORF">Pmgp_03146</name>
</gene>
<protein>
    <recommendedName>
        <fullName evidence="4">L-lactate permease</fullName>
    </recommendedName>
</protein>
<evidence type="ECO:0008006" key="4">
    <source>
        <dbReference type="Google" id="ProtNLM"/>
    </source>
</evidence>
<keyword evidence="1" id="KW-0472">Membrane</keyword>
<keyword evidence="1" id="KW-0812">Transmembrane</keyword>
<sequence>MDLTWLFLILCPYMLLYFYLSDVTHWANWKITVSWLLGLVVIITGWLLINHFIPNPLPFPAPLFKVT</sequence>
<dbReference type="EMBL" id="QFFZ01000048">
    <property type="protein sequence ID" value="TEB09436.1"/>
    <property type="molecule type" value="Genomic_DNA"/>
</dbReference>
<evidence type="ECO:0000313" key="2">
    <source>
        <dbReference type="EMBL" id="TEB09436.1"/>
    </source>
</evidence>
<name>A0A4Y7RKT6_9FIRM</name>